<feature type="domain" description="3-dehydroquinate synthase N-terminal" evidence="20">
    <location>
        <begin position="51"/>
        <end position="163"/>
    </location>
</feature>
<dbReference type="Proteomes" id="UP000036908">
    <property type="component" value="Unassembled WGS sequence"/>
</dbReference>
<feature type="domain" description="3-dehydroquinate synthase C-terminal" evidence="21">
    <location>
        <begin position="165"/>
        <end position="305"/>
    </location>
</feature>
<keyword evidence="18" id="KW-0170">Cobalt</keyword>
<dbReference type="GO" id="GO:0009423">
    <property type="term" value="P:chorismate biosynthetic process"/>
    <property type="evidence" value="ECO:0007669"/>
    <property type="project" value="UniProtKB-UniRule"/>
</dbReference>
<comment type="similarity">
    <text evidence="7">Belongs to the sugar phosphate cyclases superfamily. Dehydroquinate synthase family.</text>
</comment>
<dbReference type="InterPro" id="IPR030960">
    <property type="entry name" value="DHQS/DOIS_N"/>
</dbReference>
<sequence length="344" mass="38464">MSHIVIDHIETSLKAVLKETDFTQLAVLVDENTHAHCYPLVQAFLPEHLLIQITSGEEHKTLRTCEHIWEQFTTNNFDRKALLINLGGGVIGDMGGFCAVTYKRGIRFINIPTTLLAAVDANVGGKLGIDFMGFKNHLGFFQEPESVLIDPVFLKTLAPRELRSGFAEVIKHGLIADADYFEQTTAHGLDIENWEAVIAHSVEIKTAVVKADPKEAGLRKILNFGHTIGHAIESFYLNTDKKLLHGEAIAAGMICEAYLSKKLLGFSEEDLLQISRTILEIYPEINIAKEDFSGIVKLMYQDKKNLNNLLNHSLLMNIGKATYDIAVDEKDVIDALFYFIKLKQ</sequence>
<evidence type="ECO:0000256" key="8">
    <source>
        <dbReference type="ARBA" id="ARBA00013031"/>
    </source>
</evidence>
<evidence type="ECO:0000256" key="10">
    <source>
        <dbReference type="ARBA" id="ARBA00022490"/>
    </source>
</evidence>
<organism evidence="22 23">
    <name type="scientific">Roseivirga seohaensis subsp. aquiponti</name>
    <dbReference type="NCBI Taxonomy" id="1566026"/>
    <lineage>
        <taxon>Bacteria</taxon>
        <taxon>Pseudomonadati</taxon>
        <taxon>Bacteroidota</taxon>
        <taxon>Cytophagia</taxon>
        <taxon>Cytophagales</taxon>
        <taxon>Roseivirgaceae</taxon>
        <taxon>Roseivirga</taxon>
    </lineage>
</organism>
<evidence type="ECO:0000256" key="19">
    <source>
        <dbReference type="NCBIfam" id="TIGR01357"/>
    </source>
</evidence>
<dbReference type="Gene3D" id="3.40.50.1970">
    <property type="match status" value="1"/>
</dbReference>
<evidence type="ECO:0000256" key="13">
    <source>
        <dbReference type="ARBA" id="ARBA00022741"/>
    </source>
</evidence>
<evidence type="ECO:0000256" key="1">
    <source>
        <dbReference type="ARBA" id="ARBA00001393"/>
    </source>
</evidence>
<comment type="subcellular location">
    <subcellularLocation>
        <location evidence="5">Cytoplasm</location>
    </subcellularLocation>
</comment>
<dbReference type="SUPFAM" id="SSF56796">
    <property type="entry name" value="Dehydroquinate synthase-like"/>
    <property type="match status" value="1"/>
</dbReference>
<gene>
    <name evidence="22" type="ORF">OB69_06515</name>
</gene>
<comment type="caution">
    <text evidence="22">The sequence shown here is derived from an EMBL/GenBank/DDBJ whole genome shotgun (WGS) entry which is preliminary data.</text>
</comment>
<dbReference type="InterPro" id="IPR050071">
    <property type="entry name" value="Dehydroquinate_synthase"/>
</dbReference>
<dbReference type="PATRIC" id="fig|1566026.4.peg.3131"/>
<dbReference type="EMBL" id="JSVA01000007">
    <property type="protein sequence ID" value="KOF03528.1"/>
    <property type="molecule type" value="Genomic_DNA"/>
</dbReference>
<accession>A0A0L8AM02</accession>
<dbReference type="EC" id="4.2.3.4" evidence="8 19"/>
<dbReference type="InterPro" id="IPR056179">
    <property type="entry name" value="DHQS_C"/>
</dbReference>
<keyword evidence="15" id="KW-0520">NAD</keyword>
<evidence type="ECO:0000256" key="9">
    <source>
        <dbReference type="ARBA" id="ARBA00017684"/>
    </source>
</evidence>
<comment type="catalytic activity">
    <reaction evidence="1">
        <text>7-phospho-2-dehydro-3-deoxy-D-arabino-heptonate = 3-dehydroquinate + phosphate</text>
        <dbReference type="Rhea" id="RHEA:21968"/>
        <dbReference type="ChEBI" id="CHEBI:32364"/>
        <dbReference type="ChEBI" id="CHEBI:43474"/>
        <dbReference type="ChEBI" id="CHEBI:58394"/>
        <dbReference type="EC" id="4.2.3.4"/>
    </reaction>
</comment>
<evidence type="ECO:0000256" key="6">
    <source>
        <dbReference type="ARBA" id="ARBA00004661"/>
    </source>
</evidence>
<dbReference type="AlphaFoldDB" id="A0A0L8AM02"/>
<dbReference type="PANTHER" id="PTHR43622:SF7">
    <property type="entry name" value="3-DEHYDROQUINATE SYNTHASE, CHLOROPLASTIC"/>
    <property type="match status" value="1"/>
</dbReference>
<dbReference type="NCBIfam" id="TIGR01357">
    <property type="entry name" value="aroB"/>
    <property type="match status" value="1"/>
</dbReference>
<evidence type="ECO:0000256" key="18">
    <source>
        <dbReference type="ARBA" id="ARBA00023285"/>
    </source>
</evidence>
<evidence type="ECO:0000256" key="4">
    <source>
        <dbReference type="ARBA" id="ARBA00003485"/>
    </source>
</evidence>
<dbReference type="GO" id="GO:0005737">
    <property type="term" value="C:cytoplasm"/>
    <property type="evidence" value="ECO:0007669"/>
    <property type="project" value="UniProtKB-SubCell"/>
</dbReference>
<dbReference type="GO" id="GO:0000166">
    <property type="term" value="F:nucleotide binding"/>
    <property type="evidence" value="ECO:0007669"/>
    <property type="project" value="UniProtKB-KW"/>
</dbReference>
<keyword evidence="11" id="KW-0028">Amino-acid biosynthesis</keyword>
<dbReference type="InterPro" id="IPR030963">
    <property type="entry name" value="DHQ_synth_fam"/>
</dbReference>
<evidence type="ECO:0000256" key="14">
    <source>
        <dbReference type="ARBA" id="ARBA00022833"/>
    </source>
</evidence>
<comment type="pathway">
    <text evidence="6">Metabolic intermediate biosynthesis; chorismate biosynthesis; chorismate from D-erythrose 4-phosphate and phosphoenolpyruvate: step 2/7.</text>
</comment>
<evidence type="ECO:0000256" key="16">
    <source>
        <dbReference type="ARBA" id="ARBA00023141"/>
    </source>
</evidence>
<evidence type="ECO:0000313" key="23">
    <source>
        <dbReference type="Proteomes" id="UP000036908"/>
    </source>
</evidence>
<keyword evidence="13" id="KW-0547">Nucleotide-binding</keyword>
<evidence type="ECO:0000256" key="5">
    <source>
        <dbReference type="ARBA" id="ARBA00004496"/>
    </source>
</evidence>
<dbReference type="GO" id="GO:0009073">
    <property type="term" value="P:aromatic amino acid family biosynthetic process"/>
    <property type="evidence" value="ECO:0007669"/>
    <property type="project" value="UniProtKB-KW"/>
</dbReference>
<comment type="cofactor">
    <cofactor evidence="2">
        <name>NAD(+)</name>
        <dbReference type="ChEBI" id="CHEBI:57540"/>
    </cofactor>
</comment>
<keyword evidence="10" id="KW-0963">Cytoplasm</keyword>
<dbReference type="PIRSF" id="PIRSF001455">
    <property type="entry name" value="DHQ_synth"/>
    <property type="match status" value="1"/>
</dbReference>
<evidence type="ECO:0000256" key="12">
    <source>
        <dbReference type="ARBA" id="ARBA00022723"/>
    </source>
</evidence>
<dbReference type="Pfam" id="PF24621">
    <property type="entry name" value="DHQS_C"/>
    <property type="match status" value="1"/>
</dbReference>
<keyword evidence="12" id="KW-0479">Metal-binding</keyword>
<evidence type="ECO:0000259" key="21">
    <source>
        <dbReference type="Pfam" id="PF24621"/>
    </source>
</evidence>
<comment type="function">
    <text evidence="4">Catalyzes the conversion of 3-deoxy-D-arabino-heptulosonate 7-phosphate (DAHP) to dehydroquinate (DHQ).</text>
</comment>
<dbReference type="InterPro" id="IPR016037">
    <property type="entry name" value="DHQ_synth_AroB"/>
</dbReference>
<keyword evidence="16" id="KW-0057">Aromatic amino acid biosynthesis</keyword>
<dbReference type="GO" id="GO:0008652">
    <property type="term" value="P:amino acid biosynthetic process"/>
    <property type="evidence" value="ECO:0007669"/>
    <property type="project" value="UniProtKB-KW"/>
</dbReference>
<keyword evidence="17" id="KW-0456">Lyase</keyword>
<proteinExistence type="inferred from homology"/>
<evidence type="ECO:0000259" key="20">
    <source>
        <dbReference type="Pfam" id="PF01761"/>
    </source>
</evidence>
<dbReference type="GO" id="GO:0046872">
    <property type="term" value="F:metal ion binding"/>
    <property type="evidence" value="ECO:0007669"/>
    <property type="project" value="UniProtKB-KW"/>
</dbReference>
<evidence type="ECO:0000256" key="15">
    <source>
        <dbReference type="ARBA" id="ARBA00023027"/>
    </source>
</evidence>
<dbReference type="CDD" id="cd08195">
    <property type="entry name" value="DHQS"/>
    <property type="match status" value="1"/>
</dbReference>
<keyword evidence="23" id="KW-1185">Reference proteome</keyword>
<evidence type="ECO:0000256" key="17">
    <source>
        <dbReference type="ARBA" id="ARBA00023239"/>
    </source>
</evidence>
<comment type="cofactor">
    <cofactor evidence="3">
        <name>Co(2+)</name>
        <dbReference type="ChEBI" id="CHEBI:48828"/>
    </cofactor>
</comment>
<dbReference type="PANTHER" id="PTHR43622">
    <property type="entry name" value="3-DEHYDROQUINATE SYNTHASE"/>
    <property type="match status" value="1"/>
</dbReference>
<keyword evidence="14" id="KW-0862">Zinc</keyword>
<evidence type="ECO:0000313" key="22">
    <source>
        <dbReference type="EMBL" id="KOF03528.1"/>
    </source>
</evidence>
<evidence type="ECO:0000256" key="11">
    <source>
        <dbReference type="ARBA" id="ARBA00022605"/>
    </source>
</evidence>
<reference evidence="23" key="1">
    <citation type="submission" date="2014-11" db="EMBL/GenBank/DDBJ databases">
        <title>Genome sequencing of Roseivirga sp. D-25.</title>
        <authorList>
            <person name="Selvaratnam C."/>
            <person name="Thevarajoo S."/>
            <person name="Goh K.M."/>
            <person name="Eee R."/>
            <person name="Chan K.-G."/>
            <person name="Chong C.S."/>
        </authorList>
    </citation>
    <scope>NUCLEOTIDE SEQUENCE [LARGE SCALE GENOMIC DNA]</scope>
    <source>
        <strain evidence="23">D-25</strain>
    </source>
</reference>
<name>A0A0L8AM02_9BACT</name>
<dbReference type="GO" id="GO:0003856">
    <property type="term" value="F:3-dehydroquinate synthase activity"/>
    <property type="evidence" value="ECO:0007669"/>
    <property type="project" value="UniProtKB-UniRule"/>
</dbReference>
<dbReference type="Pfam" id="PF01761">
    <property type="entry name" value="DHQ_synthase"/>
    <property type="match status" value="1"/>
</dbReference>
<evidence type="ECO:0000256" key="3">
    <source>
        <dbReference type="ARBA" id="ARBA00001941"/>
    </source>
</evidence>
<protein>
    <recommendedName>
        <fullName evidence="9 19">3-dehydroquinate synthase</fullName>
        <ecNumber evidence="8 19">4.2.3.4</ecNumber>
    </recommendedName>
</protein>
<evidence type="ECO:0000256" key="7">
    <source>
        <dbReference type="ARBA" id="ARBA00005412"/>
    </source>
</evidence>
<dbReference type="RefSeq" id="WP_053222894.1">
    <property type="nucleotide sequence ID" value="NZ_JSVA01000007.1"/>
</dbReference>
<dbReference type="Gene3D" id="1.20.1090.10">
    <property type="entry name" value="Dehydroquinate synthase-like - alpha domain"/>
    <property type="match status" value="1"/>
</dbReference>
<dbReference type="OrthoDB" id="9806583at2"/>
<evidence type="ECO:0000256" key="2">
    <source>
        <dbReference type="ARBA" id="ARBA00001911"/>
    </source>
</evidence>